<sequence length="119" mass="13688">MSPASDVRTARTIPLLPTTQPPQPRPSRSETEHPPFAARLASERPHFHDKPPAPARLEITHYQPRTPDLELEDRRTQPTPTTSSERSETEHPPFAARLASERPPRPRRSRQRRSLEREP</sequence>
<proteinExistence type="predicted"/>
<reference evidence="2 3" key="1">
    <citation type="submission" date="2022-11" db="EMBL/GenBank/DDBJ databases">
        <title>Genome Sequencing of Nocardia sp. ON39_IFM12276 and assembly.</title>
        <authorList>
            <person name="Shimojima M."/>
            <person name="Toyokawa M."/>
            <person name="Uesaka K."/>
        </authorList>
    </citation>
    <scope>NUCLEOTIDE SEQUENCE [LARGE SCALE GENOMIC DNA]</scope>
    <source>
        <strain evidence="2 3">IFM 12276</strain>
    </source>
</reference>
<keyword evidence="3" id="KW-1185">Reference proteome</keyword>
<accession>A0ABN6UE57</accession>
<feature type="compositionally biased region" description="Basic and acidic residues" evidence="1">
    <location>
        <begin position="41"/>
        <end position="51"/>
    </location>
</feature>
<evidence type="ECO:0000313" key="3">
    <source>
        <dbReference type="Proteomes" id="UP001317870"/>
    </source>
</evidence>
<dbReference type="RefSeq" id="WP_281876489.1">
    <property type="nucleotide sequence ID" value="NZ_AP026978.1"/>
</dbReference>
<feature type="region of interest" description="Disordered" evidence="1">
    <location>
        <begin position="1"/>
        <end position="119"/>
    </location>
</feature>
<organism evidence="2 3">
    <name type="scientific">Nocardia sputorum</name>
    <dbReference type="NCBI Taxonomy" id="2984338"/>
    <lineage>
        <taxon>Bacteria</taxon>
        <taxon>Bacillati</taxon>
        <taxon>Actinomycetota</taxon>
        <taxon>Actinomycetes</taxon>
        <taxon>Mycobacteriales</taxon>
        <taxon>Nocardiaceae</taxon>
        <taxon>Nocardia</taxon>
    </lineage>
</organism>
<protein>
    <submittedName>
        <fullName evidence="2">Uncharacterized protein</fullName>
    </submittedName>
</protein>
<evidence type="ECO:0000256" key="1">
    <source>
        <dbReference type="SAM" id="MobiDB-lite"/>
    </source>
</evidence>
<gene>
    <name evidence="2" type="ORF">IFM12276_63510</name>
</gene>
<dbReference type="EMBL" id="AP026978">
    <property type="protein sequence ID" value="BDU03323.1"/>
    <property type="molecule type" value="Genomic_DNA"/>
</dbReference>
<evidence type="ECO:0000313" key="2">
    <source>
        <dbReference type="EMBL" id="BDU03323.1"/>
    </source>
</evidence>
<name>A0ABN6UE57_9NOCA</name>
<dbReference type="Proteomes" id="UP001317870">
    <property type="component" value="Chromosome"/>
</dbReference>